<keyword evidence="6" id="KW-0997">Cell inner membrane</keyword>
<dbReference type="NCBIfam" id="NF002519">
    <property type="entry name" value="PRK01908.1"/>
    <property type="match status" value="1"/>
</dbReference>
<dbReference type="PANTHER" id="PTHR36118">
    <property type="entry name" value="ION-TRANSLOCATING OXIDOREDUCTASE COMPLEX SUBUNIT G"/>
    <property type="match status" value="1"/>
</dbReference>
<evidence type="ECO:0000256" key="1">
    <source>
        <dbReference type="ARBA" id="ARBA00022448"/>
    </source>
</evidence>
<reference evidence="9 10" key="1">
    <citation type="submission" date="2016-10" db="EMBL/GenBank/DDBJ databases">
        <authorList>
            <person name="de Groot N.N."/>
        </authorList>
    </citation>
    <scope>NUCLEOTIDE SEQUENCE [LARGE SCALE GENOMIC DNA]</scope>
    <source>
        <strain evidence="9 10">DSM 22012</strain>
    </source>
</reference>
<keyword evidence="6" id="KW-1003">Cell membrane</keyword>
<dbReference type="HAMAP" id="MF_00479">
    <property type="entry name" value="RsxG_RnfG"/>
    <property type="match status" value="1"/>
</dbReference>
<dbReference type="PANTHER" id="PTHR36118:SF1">
    <property type="entry name" value="ION-TRANSLOCATING OXIDOREDUCTASE COMPLEX SUBUNIT G"/>
    <property type="match status" value="1"/>
</dbReference>
<feature type="modified residue" description="FMN phosphoryl threonine" evidence="6">
    <location>
        <position position="186"/>
    </location>
</feature>
<keyword evidence="2 6" id="KW-0597">Phosphoprotein</keyword>
<dbReference type="EMBL" id="FNVQ01000001">
    <property type="protein sequence ID" value="SEG27185.1"/>
    <property type="molecule type" value="Genomic_DNA"/>
</dbReference>
<feature type="domain" description="FMN-binding" evidence="8">
    <location>
        <begin position="111"/>
        <end position="203"/>
    </location>
</feature>
<keyword evidence="3 6" id="KW-0285">Flavoprotein</keyword>
<dbReference type="NCBIfam" id="TIGR01947">
    <property type="entry name" value="rnfG"/>
    <property type="match status" value="1"/>
</dbReference>
<evidence type="ECO:0000256" key="6">
    <source>
        <dbReference type="HAMAP-Rule" id="MF_00479"/>
    </source>
</evidence>
<dbReference type="GO" id="GO:0005886">
    <property type="term" value="C:plasma membrane"/>
    <property type="evidence" value="ECO:0007669"/>
    <property type="project" value="UniProtKB-SubCell"/>
</dbReference>
<evidence type="ECO:0000259" key="8">
    <source>
        <dbReference type="SMART" id="SM00900"/>
    </source>
</evidence>
<keyword evidence="10" id="KW-1185">Reference proteome</keyword>
<proteinExistence type="inferred from homology"/>
<dbReference type="GO" id="GO:0022900">
    <property type="term" value="P:electron transport chain"/>
    <property type="evidence" value="ECO:0007669"/>
    <property type="project" value="UniProtKB-UniRule"/>
</dbReference>
<dbReference type="SMART" id="SM00900">
    <property type="entry name" value="FMN_bind"/>
    <property type="match status" value="1"/>
</dbReference>
<evidence type="ECO:0000256" key="3">
    <source>
        <dbReference type="ARBA" id="ARBA00022630"/>
    </source>
</evidence>
<comment type="subunit">
    <text evidence="6">The complex is composed of six subunits: RnfA, RnfB, RnfC, RnfD, RnfE and RnfG.</text>
</comment>
<dbReference type="Pfam" id="PF04205">
    <property type="entry name" value="FMN_bind"/>
    <property type="match status" value="1"/>
</dbReference>
<name>A0A1H5YUQ7_9GAMM</name>
<evidence type="ECO:0000256" key="4">
    <source>
        <dbReference type="ARBA" id="ARBA00022643"/>
    </source>
</evidence>
<evidence type="ECO:0000256" key="2">
    <source>
        <dbReference type="ARBA" id="ARBA00022553"/>
    </source>
</evidence>
<organism evidence="9 10">
    <name type="scientific">Marinobacterium lutimaris</name>
    <dbReference type="NCBI Taxonomy" id="568106"/>
    <lineage>
        <taxon>Bacteria</taxon>
        <taxon>Pseudomonadati</taxon>
        <taxon>Pseudomonadota</taxon>
        <taxon>Gammaproteobacteria</taxon>
        <taxon>Oceanospirillales</taxon>
        <taxon>Oceanospirillaceae</taxon>
        <taxon>Marinobacterium</taxon>
    </lineage>
</organism>
<sequence>MRNEGMTTTPIVPSYTRGIGYQAGLLGGMAMLVSIILMLGEHGTRADIQARMEEDRQAMLSQVLPASLYDNNPLESTTKLDGNPFGGDPTVFLASKDGQLTGAAFEVIGQGYSGDIIVLIGVDAQGELTGVRTIAHAETPGLGDKIEIAKNDWVTSFNGYSLDNLTEKQWAVKKDGGQFDQFTGATITPRAVVGAVHEGLQVFRDQKEHLQSAVTDQSHLLSAKQATEEAPQ</sequence>
<dbReference type="RefSeq" id="WP_235009080.1">
    <property type="nucleotide sequence ID" value="NZ_FNVQ01000001.1"/>
</dbReference>
<dbReference type="GO" id="GO:0010181">
    <property type="term" value="F:FMN binding"/>
    <property type="evidence" value="ECO:0007669"/>
    <property type="project" value="InterPro"/>
</dbReference>
<keyword evidence="6 7" id="KW-1133">Transmembrane helix</keyword>
<evidence type="ECO:0000313" key="10">
    <source>
        <dbReference type="Proteomes" id="UP000236745"/>
    </source>
</evidence>
<dbReference type="AlphaFoldDB" id="A0A1H5YUQ7"/>
<keyword evidence="6" id="KW-1278">Translocase</keyword>
<comment type="function">
    <text evidence="6">Part of a membrane-bound complex that couples electron transfer with translocation of ions across the membrane.</text>
</comment>
<dbReference type="GO" id="GO:0009055">
    <property type="term" value="F:electron transfer activity"/>
    <property type="evidence" value="ECO:0007669"/>
    <property type="project" value="InterPro"/>
</dbReference>
<keyword evidence="1 6" id="KW-0813">Transport</keyword>
<accession>A0A1H5YUQ7</accession>
<dbReference type="EC" id="7.-.-.-" evidence="6"/>
<comment type="subcellular location">
    <subcellularLocation>
        <location evidence="6">Cell inner membrane</location>
        <topology evidence="6">Single-pass membrane protein</topology>
    </subcellularLocation>
</comment>
<keyword evidence="4 6" id="KW-0288">FMN</keyword>
<evidence type="ECO:0000313" key="9">
    <source>
        <dbReference type="EMBL" id="SEG27185.1"/>
    </source>
</evidence>
<keyword evidence="5 6" id="KW-0249">Electron transport</keyword>
<dbReference type="Proteomes" id="UP000236745">
    <property type="component" value="Unassembled WGS sequence"/>
</dbReference>
<gene>
    <name evidence="6" type="primary">rnfG</name>
    <name evidence="9" type="ORF">SAMN05444390_1011880</name>
</gene>
<dbReference type="InterPro" id="IPR010209">
    <property type="entry name" value="Ion_transpt_RnfG/RsxG"/>
</dbReference>
<comment type="similarity">
    <text evidence="6">Belongs to the RnfG family.</text>
</comment>
<comment type="cofactor">
    <cofactor evidence="6">
        <name>FMN</name>
        <dbReference type="ChEBI" id="CHEBI:58210"/>
    </cofactor>
</comment>
<dbReference type="PIRSF" id="PIRSF006091">
    <property type="entry name" value="E_trnsport_RnfG"/>
    <property type="match status" value="1"/>
</dbReference>
<dbReference type="InterPro" id="IPR007329">
    <property type="entry name" value="FMN-bd"/>
</dbReference>
<evidence type="ECO:0000256" key="5">
    <source>
        <dbReference type="ARBA" id="ARBA00022982"/>
    </source>
</evidence>
<keyword evidence="6 7" id="KW-0472">Membrane</keyword>
<keyword evidence="6 7" id="KW-0812">Transmembrane</keyword>
<evidence type="ECO:0000256" key="7">
    <source>
        <dbReference type="SAM" id="Phobius"/>
    </source>
</evidence>
<feature type="transmembrane region" description="Helical" evidence="7">
    <location>
        <begin position="20"/>
        <end position="39"/>
    </location>
</feature>
<protein>
    <recommendedName>
        <fullName evidence="6">Ion-translocating oxidoreductase complex subunit G</fullName>
        <ecNumber evidence="6">7.-.-.-</ecNumber>
    </recommendedName>
    <alternativeName>
        <fullName evidence="6">Rnf electron transport complex subunit G</fullName>
    </alternativeName>
</protein>